<protein>
    <submittedName>
        <fullName evidence="1">Uncharacterized protein</fullName>
    </submittedName>
</protein>
<organism evidence="1">
    <name type="scientific">bioreactor metagenome</name>
    <dbReference type="NCBI Taxonomy" id="1076179"/>
    <lineage>
        <taxon>unclassified sequences</taxon>
        <taxon>metagenomes</taxon>
        <taxon>ecological metagenomes</taxon>
    </lineage>
</organism>
<evidence type="ECO:0000313" key="1">
    <source>
        <dbReference type="EMBL" id="MPN27961.1"/>
    </source>
</evidence>
<accession>A0A645GLZ5</accession>
<reference evidence="1" key="1">
    <citation type="submission" date="2019-08" db="EMBL/GenBank/DDBJ databases">
        <authorList>
            <person name="Kucharzyk K."/>
            <person name="Murdoch R.W."/>
            <person name="Higgins S."/>
            <person name="Loffler F."/>
        </authorList>
    </citation>
    <scope>NUCLEOTIDE SEQUENCE</scope>
</reference>
<gene>
    <name evidence="1" type="ORF">SDC9_175395</name>
</gene>
<name>A0A645GLZ5_9ZZZZ</name>
<proteinExistence type="predicted"/>
<sequence>MSDRKRGAVFGELRESVLNELFCFRVERRGRFVENEYSRIVEYCAGYRYTLAFAAGHAVSLFTDHRIITLRQTDDEIMRVGNLCRLDNFLVCRERRSVFDVFTDCSGKKERLLKHHTYLTAERML</sequence>
<dbReference type="AntiFam" id="ANF00095">
    <property type="entry name" value="Shadow ORF (opposite ABC transporters)"/>
</dbReference>
<dbReference type="EMBL" id="VSSQ01078039">
    <property type="protein sequence ID" value="MPN27961.1"/>
    <property type="molecule type" value="Genomic_DNA"/>
</dbReference>
<comment type="caution">
    <text evidence="1">The sequence shown here is derived from an EMBL/GenBank/DDBJ whole genome shotgun (WGS) entry which is preliminary data.</text>
</comment>
<dbReference type="AlphaFoldDB" id="A0A645GLZ5"/>